<comment type="caution">
    <text evidence="2">The sequence shown here is derived from an EMBL/GenBank/DDBJ whole genome shotgun (WGS) entry which is preliminary data.</text>
</comment>
<dbReference type="GO" id="GO:0007165">
    <property type="term" value="P:signal transduction"/>
    <property type="evidence" value="ECO:0007669"/>
    <property type="project" value="TreeGrafter"/>
</dbReference>
<gene>
    <name evidence="2" type="ORF">NIES593_22400</name>
</gene>
<evidence type="ECO:0000313" key="3">
    <source>
        <dbReference type="Proteomes" id="UP000186868"/>
    </source>
</evidence>
<sequence>MSFNRKGYKLPKLSCWARVTLVSLSIWLLCSLLPIVATSQESPSALFDEVWETVNQNFYDPKFNSVDWGAMKEKYKPQVKNTKSVEEVVVVINQMLSELNTSHTRLYTQAEPAYYQLLGIFDGYSELQQKAKKHLPNGKLEYSGIGAFTKEIEGKTFAIAILDDSPAAKAGLKVGDEILEADGKPYQPIKSFQDKVGQKVKLLVRRTADPNSQEEIAIEPKIYNATQMFLEAQKASVEIIEKNDRKIGYIHIWSRVGNERDLRQFEEELIYGRLKGADGLILDLRDGWGGVDMGYLRLFAGKSPDIVNTARDGSRNKISYDWEKPVVALVNEGTRSAKEILAFAFQKYNIGKVVGSKTAGYVVAGRPFLMKDGNLLYLAVVDVSVDGERLEGKGVTPDISVPSPIPYAQGADPQKQRAIEVVLEAIS</sequence>
<dbReference type="SUPFAM" id="SSF52096">
    <property type="entry name" value="ClpP/crotonase"/>
    <property type="match status" value="1"/>
</dbReference>
<dbReference type="GO" id="GO:0004175">
    <property type="term" value="F:endopeptidase activity"/>
    <property type="evidence" value="ECO:0007669"/>
    <property type="project" value="TreeGrafter"/>
</dbReference>
<evidence type="ECO:0000259" key="1">
    <source>
        <dbReference type="PROSITE" id="PS50106"/>
    </source>
</evidence>
<dbReference type="GO" id="GO:0006508">
    <property type="term" value="P:proteolysis"/>
    <property type="evidence" value="ECO:0007669"/>
    <property type="project" value="InterPro"/>
</dbReference>
<dbReference type="SMART" id="SM00245">
    <property type="entry name" value="TSPc"/>
    <property type="match status" value="1"/>
</dbReference>
<dbReference type="Pfam" id="PF03572">
    <property type="entry name" value="Peptidase_S41"/>
    <property type="match status" value="1"/>
</dbReference>
<feature type="domain" description="PDZ" evidence="1">
    <location>
        <begin position="161"/>
        <end position="208"/>
    </location>
</feature>
<dbReference type="SMART" id="SM00228">
    <property type="entry name" value="PDZ"/>
    <property type="match status" value="1"/>
</dbReference>
<dbReference type="Proteomes" id="UP000186868">
    <property type="component" value="Unassembled WGS sequence"/>
</dbReference>
<dbReference type="Pfam" id="PF14684">
    <property type="entry name" value="Tricorn_C1"/>
    <property type="match status" value="1"/>
</dbReference>
<dbReference type="EMBL" id="MRCB01000053">
    <property type="protein sequence ID" value="OKH18149.1"/>
    <property type="molecule type" value="Genomic_DNA"/>
</dbReference>
<proteinExistence type="predicted"/>
<dbReference type="Pfam" id="PF17820">
    <property type="entry name" value="PDZ_6"/>
    <property type="match status" value="1"/>
</dbReference>
<dbReference type="CDD" id="cd07562">
    <property type="entry name" value="Peptidase_S41_TRI"/>
    <property type="match status" value="1"/>
</dbReference>
<dbReference type="SUPFAM" id="SSF50156">
    <property type="entry name" value="PDZ domain-like"/>
    <property type="match status" value="1"/>
</dbReference>
<dbReference type="InterPro" id="IPR028204">
    <property type="entry name" value="Tricorn_C1"/>
</dbReference>
<name>A0A1U7H7D1_9CYAN</name>
<dbReference type="AlphaFoldDB" id="A0A1U7H7D1"/>
<organism evidence="2 3">
    <name type="scientific">Hydrococcus rivularis NIES-593</name>
    <dbReference type="NCBI Taxonomy" id="1921803"/>
    <lineage>
        <taxon>Bacteria</taxon>
        <taxon>Bacillati</taxon>
        <taxon>Cyanobacteriota</taxon>
        <taxon>Cyanophyceae</taxon>
        <taxon>Pleurocapsales</taxon>
        <taxon>Hydrococcaceae</taxon>
        <taxon>Hydrococcus</taxon>
    </lineage>
</organism>
<dbReference type="Gene3D" id="3.30.750.44">
    <property type="match status" value="1"/>
</dbReference>
<dbReference type="InterPro" id="IPR001478">
    <property type="entry name" value="PDZ"/>
</dbReference>
<dbReference type="InterPro" id="IPR036034">
    <property type="entry name" value="PDZ_sf"/>
</dbReference>
<dbReference type="GO" id="GO:0030288">
    <property type="term" value="C:outer membrane-bounded periplasmic space"/>
    <property type="evidence" value="ECO:0007669"/>
    <property type="project" value="TreeGrafter"/>
</dbReference>
<dbReference type="PANTHER" id="PTHR32060">
    <property type="entry name" value="TAIL-SPECIFIC PROTEASE"/>
    <property type="match status" value="1"/>
</dbReference>
<dbReference type="STRING" id="1921803.NIES593_22400"/>
<dbReference type="InterPro" id="IPR005151">
    <property type="entry name" value="Tail-specific_protease"/>
</dbReference>
<dbReference type="OrthoDB" id="9812068at2"/>
<dbReference type="InterPro" id="IPR041489">
    <property type="entry name" value="PDZ_6"/>
</dbReference>
<dbReference type="Gene3D" id="2.30.42.10">
    <property type="match status" value="1"/>
</dbReference>
<reference evidence="2 3" key="1">
    <citation type="submission" date="2016-11" db="EMBL/GenBank/DDBJ databases">
        <title>Draft Genome Sequences of Nine Cyanobacterial Strains from Diverse Habitats.</title>
        <authorList>
            <person name="Zhu T."/>
            <person name="Hou S."/>
            <person name="Lu X."/>
            <person name="Hess W.R."/>
        </authorList>
    </citation>
    <scope>NUCLEOTIDE SEQUENCE [LARGE SCALE GENOMIC DNA]</scope>
    <source>
        <strain evidence="2 3">NIES-593</strain>
    </source>
</reference>
<dbReference type="RefSeq" id="WP_073601710.1">
    <property type="nucleotide sequence ID" value="NZ_MRCB01000053.1"/>
</dbReference>
<dbReference type="InterPro" id="IPR029045">
    <property type="entry name" value="ClpP/crotonase-like_dom_sf"/>
</dbReference>
<evidence type="ECO:0000313" key="2">
    <source>
        <dbReference type="EMBL" id="OKH18149.1"/>
    </source>
</evidence>
<protein>
    <submittedName>
        <fullName evidence="2">Peptidase S41</fullName>
    </submittedName>
</protein>
<keyword evidence="3" id="KW-1185">Reference proteome</keyword>
<dbReference type="Gene3D" id="3.90.226.10">
    <property type="entry name" value="2-enoyl-CoA Hydratase, Chain A, domain 1"/>
    <property type="match status" value="1"/>
</dbReference>
<dbReference type="GO" id="GO:0008236">
    <property type="term" value="F:serine-type peptidase activity"/>
    <property type="evidence" value="ECO:0007669"/>
    <property type="project" value="InterPro"/>
</dbReference>
<dbReference type="PANTHER" id="PTHR32060:SF22">
    <property type="entry name" value="CARBOXYL-TERMINAL-PROCESSING PEPTIDASE 3, CHLOROPLASTIC"/>
    <property type="match status" value="1"/>
</dbReference>
<dbReference type="PROSITE" id="PS50106">
    <property type="entry name" value="PDZ"/>
    <property type="match status" value="1"/>
</dbReference>
<accession>A0A1U7H7D1</accession>